<dbReference type="SMART" id="SM00567">
    <property type="entry name" value="EZ_HEAT"/>
    <property type="match status" value="2"/>
</dbReference>
<dbReference type="Proteomes" id="UP000319976">
    <property type="component" value="Chromosome"/>
</dbReference>
<sequence>MSLTELVDQLHSSDSTTRRQAAEQLSQFGPDAASASVAIVQEFESADDVSMEFLIAALEESGPPPVDSVSKLAQLCHSAHEETAYWAITLLGRLESKAAKAAEPIAQNLAPTRPASVRQRAAWALGKIDKFTPVVVEALTKAATDEDARLARLAMRALD</sequence>
<organism evidence="2 3">
    <name type="scientific">Calycomorphotria hydatis</name>
    <dbReference type="NCBI Taxonomy" id="2528027"/>
    <lineage>
        <taxon>Bacteria</taxon>
        <taxon>Pseudomonadati</taxon>
        <taxon>Planctomycetota</taxon>
        <taxon>Planctomycetia</taxon>
        <taxon>Planctomycetales</taxon>
        <taxon>Planctomycetaceae</taxon>
        <taxon>Calycomorphotria</taxon>
    </lineage>
</organism>
<dbReference type="RefSeq" id="WP_145258903.1">
    <property type="nucleotide sequence ID" value="NZ_CP036316.1"/>
</dbReference>
<dbReference type="Pfam" id="PF13646">
    <property type="entry name" value="HEAT_2"/>
    <property type="match status" value="1"/>
</dbReference>
<keyword evidence="3" id="KW-1185">Reference proteome</keyword>
<evidence type="ECO:0000256" key="1">
    <source>
        <dbReference type="SAM" id="MobiDB-lite"/>
    </source>
</evidence>
<dbReference type="SUPFAM" id="SSF48371">
    <property type="entry name" value="ARM repeat"/>
    <property type="match status" value="1"/>
</dbReference>
<evidence type="ECO:0008006" key="4">
    <source>
        <dbReference type="Google" id="ProtNLM"/>
    </source>
</evidence>
<proteinExistence type="predicted"/>
<dbReference type="InterPro" id="IPR016024">
    <property type="entry name" value="ARM-type_fold"/>
</dbReference>
<dbReference type="OrthoDB" id="279649at2"/>
<dbReference type="AlphaFoldDB" id="A0A517T3L1"/>
<name>A0A517T3L1_9PLAN</name>
<reference evidence="2 3" key="1">
    <citation type="submission" date="2019-02" db="EMBL/GenBank/DDBJ databases">
        <title>Deep-cultivation of Planctomycetes and their phenomic and genomic characterization uncovers novel biology.</title>
        <authorList>
            <person name="Wiegand S."/>
            <person name="Jogler M."/>
            <person name="Boedeker C."/>
            <person name="Pinto D."/>
            <person name="Vollmers J."/>
            <person name="Rivas-Marin E."/>
            <person name="Kohn T."/>
            <person name="Peeters S.H."/>
            <person name="Heuer A."/>
            <person name="Rast P."/>
            <person name="Oberbeckmann S."/>
            <person name="Bunk B."/>
            <person name="Jeske O."/>
            <person name="Meyerdierks A."/>
            <person name="Storesund J.E."/>
            <person name="Kallscheuer N."/>
            <person name="Luecker S."/>
            <person name="Lage O.M."/>
            <person name="Pohl T."/>
            <person name="Merkel B.J."/>
            <person name="Hornburger P."/>
            <person name="Mueller R.-W."/>
            <person name="Bruemmer F."/>
            <person name="Labrenz M."/>
            <person name="Spormann A.M."/>
            <person name="Op den Camp H."/>
            <person name="Overmann J."/>
            <person name="Amann R."/>
            <person name="Jetten M.S.M."/>
            <person name="Mascher T."/>
            <person name="Medema M.H."/>
            <person name="Devos D.P."/>
            <person name="Kaster A.-K."/>
            <person name="Ovreas L."/>
            <person name="Rohde M."/>
            <person name="Galperin M.Y."/>
            <person name="Jogler C."/>
        </authorList>
    </citation>
    <scope>NUCLEOTIDE SEQUENCE [LARGE SCALE GENOMIC DNA]</scope>
    <source>
        <strain evidence="2 3">V22</strain>
    </source>
</reference>
<feature type="region of interest" description="Disordered" evidence="1">
    <location>
        <begin position="1"/>
        <end position="27"/>
    </location>
</feature>
<evidence type="ECO:0000313" key="2">
    <source>
        <dbReference type="EMBL" id="QDT62966.1"/>
    </source>
</evidence>
<evidence type="ECO:0000313" key="3">
    <source>
        <dbReference type="Proteomes" id="UP000319976"/>
    </source>
</evidence>
<dbReference type="InterPro" id="IPR011989">
    <property type="entry name" value="ARM-like"/>
</dbReference>
<dbReference type="Gene3D" id="1.25.10.10">
    <property type="entry name" value="Leucine-rich Repeat Variant"/>
    <property type="match status" value="1"/>
</dbReference>
<dbReference type="KEGG" id="chya:V22_01640"/>
<accession>A0A517T3L1</accession>
<dbReference type="EMBL" id="CP036316">
    <property type="protein sequence ID" value="QDT62966.1"/>
    <property type="molecule type" value="Genomic_DNA"/>
</dbReference>
<gene>
    <name evidence="2" type="ORF">V22_01640</name>
</gene>
<protein>
    <recommendedName>
        <fullName evidence="4">HEAT repeat protein</fullName>
    </recommendedName>
</protein>
<dbReference type="InterPro" id="IPR004155">
    <property type="entry name" value="PBS_lyase_HEAT"/>
</dbReference>